<gene>
    <name evidence="1" type="ORF">Sangu_1174200</name>
</gene>
<proteinExistence type="predicted"/>
<protein>
    <submittedName>
        <fullName evidence="1">Uncharacterized protein</fullName>
    </submittedName>
</protein>
<organism evidence="1">
    <name type="scientific">Sesamum angustifolium</name>
    <dbReference type="NCBI Taxonomy" id="2727405"/>
    <lineage>
        <taxon>Eukaryota</taxon>
        <taxon>Viridiplantae</taxon>
        <taxon>Streptophyta</taxon>
        <taxon>Embryophyta</taxon>
        <taxon>Tracheophyta</taxon>
        <taxon>Spermatophyta</taxon>
        <taxon>Magnoliopsida</taxon>
        <taxon>eudicotyledons</taxon>
        <taxon>Gunneridae</taxon>
        <taxon>Pentapetalae</taxon>
        <taxon>asterids</taxon>
        <taxon>lamiids</taxon>
        <taxon>Lamiales</taxon>
        <taxon>Pedaliaceae</taxon>
        <taxon>Sesamum</taxon>
    </lineage>
</organism>
<dbReference type="AlphaFoldDB" id="A0AAW2NHU8"/>
<evidence type="ECO:0000313" key="1">
    <source>
        <dbReference type="EMBL" id="KAL0342868.1"/>
    </source>
</evidence>
<reference evidence="1" key="1">
    <citation type="submission" date="2020-06" db="EMBL/GenBank/DDBJ databases">
        <authorList>
            <person name="Li T."/>
            <person name="Hu X."/>
            <person name="Zhang T."/>
            <person name="Song X."/>
            <person name="Zhang H."/>
            <person name="Dai N."/>
            <person name="Sheng W."/>
            <person name="Hou X."/>
            <person name="Wei L."/>
        </authorList>
    </citation>
    <scope>NUCLEOTIDE SEQUENCE</scope>
    <source>
        <strain evidence="1">G01</strain>
        <tissue evidence="1">Leaf</tissue>
    </source>
</reference>
<comment type="caution">
    <text evidence="1">The sequence shown here is derived from an EMBL/GenBank/DDBJ whole genome shotgun (WGS) entry which is preliminary data.</text>
</comment>
<sequence length="114" mass="13032">MQSERVEHATCRLGVCYHRLAKARAEIAKALDLNISLPTNEQVRVPDWQVSDQSSVFHSRSGEASFELYNVNLLPCDQLALLEIMGARNFQEVYPPIFFKLQGLLSDQVMFYRA</sequence>
<reference evidence="1" key="2">
    <citation type="journal article" date="2024" name="Plant">
        <title>Genomic evolution and insights into agronomic trait innovations of Sesamum species.</title>
        <authorList>
            <person name="Miao H."/>
            <person name="Wang L."/>
            <person name="Qu L."/>
            <person name="Liu H."/>
            <person name="Sun Y."/>
            <person name="Le M."/>
            <person name="Wang Q."/>
            <person name="Wei S."/>
            <person name="Zheng Y."/>
            <person name="Lin W."/>
            <person name="Duan Y."/>
            <person name="Cao H."/>
            <person name="Xiong S."/>
            <person name="Wang X."/>
            <person name="Wei L."/>
            <person name="Li C."/>
            <person name="Ma Q."/>
            <person name="Ju M."/>
            <person name="Zhao R."/>
            <person name="Li G."/>
            <person name="Mu C."/>
            <person name="Tian Q."/>
            <person name="Mei H."/>
            <person name="Zhang T."/>
            <person name="Gao T."/>
            <person name="Zhang H."/>
        </authorList>
    </citation>
    <scope>NUCLEOTIDE SEQUENCE</scope>
    <source>
        <strain evidence="1">G01</strain>
    </source>
</reference>
<dbReference type="EMBL" id="JACGWK010000007">
    <property type="protein sequence ID" value="KAL0342868.1"/>
    <property type="molecule type" value="Genomic_DNA"/>
</dbReference>
<name>A0AAW2NHU8_9LAMI</name>
<accession>A0AAW2NHU8</accession>